<keyword evidence="1" id="KW-0472">Membrane</keyword>
<keyword evidence="1" id="KW-0812">Transmembrane</keyword>
<reference evidence="2 3" key="1">
    <citation type="journal article" date="2016" name="Nat. Commun.">
        <title>Thousands of microbial genomes shed light on interconnected biogeochemical processes in an aquifer system.</title>
        <authorList>
            <person name="Anantharaman K."/>
            <person name="Brown C.T."/>
            <person name="Hug L.A."/>
            <person name="Sharon I."/>
            <person name="Castelle C.J."/>
            <person name="Probst A.J."/>
            <person name="Thomas B.C."/>
            <person name="Singh A."/>
            <person name="Wilkins M.J."/>
            <person name="Karaoz U."/>
            <person name="Brodie E.L."/>
            <person name="Williams K.H."/>
            <person name="Hubbard S.S."/>
            <person name="Banfield J.F."/>
        </authorList>
    </citation>
    <scope>NUCLEOTIDE SEQUENCE [LARGE SCALE GENOMIC DNA]</scope>
</reference>
<evidence type="ECO:0000256" key="1">
    <source>
        <dbReference type="SAM" id="Phobius"/>
    </source>
</evidence>
<sequence>MRMFLMVVTVATLGVAGDVLVNQWAKTQLVRWWVLSIPMWIATATMFGFVLREKRYSFSVALIIILLLHSGLVLAWDTLIERAILTPTQWAGVAAAIAAIVLMEAGRK</sequence>
<comment type="caution">
    <text evidence="2">The sequence shown here is derived from an EMBL/GenBank/DDBJ whole genome shotgun (WGS) entry which is preliminary data.</text>
</comment>
<protein>
    <recommendedName>
        <fullName evidence="4">EamA domain-containing protein</fullName>
    </recommendedName>
</protein>
<evidence type="ECO:0000313" key="3">
    <source>
        <dbReference type="Proteomes" id="UP000178170"/>
    </source>
</evidence>
<feature type="transmembrane region" description="Helical" evidence="1">
    <location>
        <begin position="58"/>
        <end position="76"/>
    </location>
</feature>
<evidence type="ECO:0008006" key="4">
    <source>
        <dbReference type="Google" id="ProtNLM"/>
    </source>
</evidence>
<dbReference type="AlphaFoldDB" id="A0A1G2QV38"/>
<gene>
    <name evidence="2" type="ORF">A2843_01355</name>
</gene>
<keyword evidence="1" id="KW-1133">Transmembrane helix</keyword>
<dbReference type="EMBL" id="MHTS01000015">
    <property type="protein sequence ID" value="OHA64460.1"/>
    <property type="molecule type" value="Genomic_DNA"/>
</dbReference>
<name>A0A1G2QV38_9BACT</name>
<accession>A0A1G2QV38</accession>
<dbReference type="Proteomes" id="UP000178170">
    <property type="component" value="Unassembled WGS sequence"/>
</dbReference>
<evidence type="ECO:0000313" key="2">
    <source>
        <dbReference type="EMBL" id="OHA64460.1"/>
    </source>
</evidence>
<proteinExistence type="predicted"/>
<feature type="transmembrane region" description="Helical" evidence="1">
    <location>
        <begin position="88"/>
        <end position="106"/>
    </location>
</feature>
<feature type="transmembrane region" description="Helical" evidence="1">
    <location>
        <begin position="32"/>
        <end position="51"/>
    </location>
</feature>
<organism evidence="2 3">
    <name type="scientific">Candidatus Wildermuthbacteria bacterium RIFCSPHIGHO2_01_FULL_48_27b</name>
    <dbReference type="NCBI Taxonomy" id="1802447"/>
    <lineage>
        <taxon>Bacteria</taxon>
        <taxon>Candidatus Wildermuthiibacteriota</taxon>
    </lineage>
</organism>